<evidence type="ECO:0000256" key="2">
    <source>
        <dbReference type="ARBA" id="ARBA00023125"/>
    </source>
</evidence>
<dbReference type="GO" id="GO:0003677">
    <property type="term" value="F:DNA binding"/>
    <property type="evidence" value="ECO:0007669"/>
    <property type="project" value="UniProtKB-KW"/>
</dbReference>
<dbReference type="InterPro" id="IPR036390">
    <property type="entry name" value="WH_DNA-bd_sf"/>
</dbReference>
<dbReference type="NCBIfam" id="NF033788">
    <property type="entry name" value="HTH_metalloreg"/>
    <property type="match status" value="1"/>
</dbReference>
<dbReference type="Gene3D" id="1.10.10.10">
    <property type="entry name" value="Winged helix-like DNA-binding domain superfamily/Winged helix DNA-binding domain"/>
    <property type="match status" value="1"/>
</dbReference>
<evidence type="ECO:0000313" key="5">
    <source>
        <dbReference type="EMBL" id="SEE10033.1"/>
    </source>
</evidence>
<dbReference type="PROSITE" id="PS50987">
    <property type="entry name" value="HTH_ARSR_2"/>
    <property type="match status" value="1"/>
</dbReference>
<keyword evidence="1" id="KW-0805">Transcription regulation</keyword>
<dbReference type="InterPro" id="IPR051081">
    <property type="entry name" value="HTH_MetalResp_TranReg"/>
</dbReference>
<gene>
    <name evidence="5" type="ORF">SAMN04490220_6638</name>
</gene>
<reference evidence="6" key="1">
    <citation type="submission" date="2016-10" db="EMBL/GenBank/DDBJ databases">
        <authorList>
            <person name="Varghese N."/>
        </authorList>
    </citation>
    <scope>NUCLEOTIDE SEQUENCE [LARGE SCALE GENOMIC DNA]</scope>
    <source>
        <strain evidence="6">DSM 44719</strain>
    </source>
</reference>
<evidence type="ECO:0000256" key="1">
    <source>
        <dbReference type="ARBA" id="ARBA00023015"/>
    </source>
</evidence>
<protein>
    <submittedName>
        <fullName evidence="5">Transcriptional regulator, ArsR family</fullName>
    </submittedName>
</protein>
<feature type="domain" description="HTH arsR-type" evidence="4">
    <location>
        <begin position="18"/>
        <end position="121"/>
    </location>
</feature>
<dbReference type="AlphaFoldDB" id="A0A1H5G2X9"/>
<dbReference type="InterPro" id="IPR036388">
    <property type="entry name" value="WH-like_DNA-bd_sf"/>
</dbReference>
<dbReference type="Proteomes" id="UP000183407">
    <property type="component" value="Unassembled WGS sequence"/>
</dbReference>
<keyword evidence="2" id="KW-0238">DNA-binding</keyword>
<proteinExistence type="predicted"/>
<dbReference type="SUPFAM" id="SSF46785">
    <property type="entry name" value="Winged helix' DNA-binding domain"/>
    <property type="match status" value="1"/>
</dbReference>
<dbReference type="CDD" id="cd00090">
    <property type="entry name" value="HTH_ARSR"/>
    <property type="match status" value="1"/>
</dbReference>
<dbReference type="EMBL" id="FNTL01000004">
    <property type="protein sequence ID" value="SEE10033.1"/>
    <property type="molecule type" value="Genomic_DNA"/>
</dbReference>
<evidence type="ECO:0000256" key="3">
    <source>
        <dbReference type="ARBA" id="ARBA00023163"/>
    </source>
</evidence>
<sequence length="121" mass="13790">MKHTYRKIAISRYDCGVSELPDPTDLALVFKALSNPTRVRILQWLKEPDSFPPQLEPAEEVGVCLKHIQARAEVSQSTASQYMAALQNAGLVTSHRIGQWTHYRRNEEQIAHLADHIRTEL</sequence>
<name>A0A1H5G2X9_RHOJO</name>
<dbReference type="SMART" id="SM00418">
    <property type="entry name" value="HTH_ARSR"/>
    <property type="match status" value="1"/>
</dbReference>
<accession>A0A1H5G2X9</accession>
<dbReference type="InterPro" id="IPR001845">
    <property type="entry name" value="HTH_ArsR_DNA-bd_dom"/>
</dbReference>
<dbReference type="PANTHER" id="PTHR33154:SF33">
    <property type="entry name" value="TRANSCRIPTIONAL REPRESSOR SDPR"/>
    <property type="match status" value="1"/>
</dbReference>
<organism evidence="5 6">
    <name type="scientific">Rhodococcus jostii</name>
    <dbReference type="NCBI Taxonomy" id="132919"/>
    <lineage>
        <taxon>Bacteria</taxon>
        <taxon>Bacillati</taxon>
        <taxon>Actinomycetota</taxon>
        <taxon>Actinomycetes</taxon>
        <taxon>Mycobacteriales</taxon>
        <taxon>Nocardiaceae</taxon>
        <taxon>Rhodococcus</taxon>
    </lineage>
</organism>
<evidence type="ECO:0000313" key="6">
    <source>
        <dbReference type="Proteomes" id="UP000183407"/>
    </source>
</evidence>
<dbReference type="InterPro" id="IPR011991">
    <property type="entry name" value="ArsR-like_HTH"/>
</dbReference>
<dbReference type="PANTHER" id="PTHR33154">
    <property type="entry name" value="TRANSCRIPTIONAL REGULATOR, ARSR FAMILY"/>
    <property type="match status" value="1"/>
</dbReference>
<keyword evidence="3" id="KW-0804">Transcription</keyword>
<dbReference type="GO" id="GO:0003700">
    <property type="term" value="F:DNA-binding transcription factor activity"/>
    <property type="evidence" value="ECO:0007669"/>
    <property type="project" value="InterPro"/>
</dbReference>
<evidence type="ECO:0000259" key="4">
    <source>
        <dbReference type="PROSITE" id="PS50987"/>
    </source>
</evidence>